<keyword evidence="9" id="KW-1185">Reference proteome</keyword>
<keyword evidence="2 6" id="KW-0812">Transmembrane</keyword>
<dbReference type="Proteomes" id="UP001219518">
    <property type="component" value="Unassembled WGS sequence"/>
</dbReference>
<feature type="transmembrane region" description="Helical" evidence="6">
    <location>
        <begin position="175"/>
        <end position="197"/>
    </location>
</feature>
<dbReference type="PRINTS" id="PR00171">
    <property type="entry name" value="SUGRTRNSPORT"/>
</dbReference>
<dbReference type="InterPro" id="IPR036259">
    <property type="entry name" value="MFS_trans_sf"/>
</dbReference>
<dbReference type="InterPro" id="IPR005829">
    <property type="entry name" value="Sugar_transporter_CS"/>
</dbReference>
<dbReference type="PROSITE" id="PS50850">
    <property type="entry name" value="MFS"/>
    <property type="match status" value="1"/>
</dbReference>
<dbReference type="Gene3D" id="1.20.1250.20">
    <property type="entry name" value="MFS general substrate transporter like domains"/>
    <property type="match status" value="1"/>
</dbReference>
<sequence length="519" mass="55785">MPAKQEANGTAGAAGAAAAASTADTDAERERKRLERCASWRQFGACVSVQTLHFMTGVCMAYSSSLIPALEDPETSEIPLDSEHRMGAWLASTFVLSVPVGALVSMLLNDKLGRVALIKSACAPFCLGWVLIATAQSFAMLVVGRLLTGIAIGLAHSPSLLFCAEVANKNIRGGLSAMATGFASMAIVACYGMGAAMHWRTHAWANCAVFAVPLTLQTLFSMESPVWLKARARDEAAAASSLYYYNDPDVVLSGPSSASSPGKEEAVWRKFKPLFCRPSGYKPLVLNATVFALQQLVGVYITIYYAVTFLQETKSSLDPYLATICIGLVRLVGCTGTSLVMTRFGRRPLMLVSSVGQAVCMLVSGYATHLILQEEGSASSWWVVMGLLGYIALGCLGWQVVPWSMMAELFPHQVRGLAQPLNSATAHILMFAMLQAYPVISELVGGAAGIQFLFAAFSVLGGVFVFVFLPETRGRTLQEIEDYFQNNVVYVTERRRRRAARREAAVAAITSKQAVVPAV</sequence>
<evidence type="ECO:0000256" key="2">
    <source>
        <dbReference type="ARBA" id="ARBA00022692"/>
    </source>
</evidence>
<dbReference type="SUPFAM" id="SSF103473">
    <property type="entry name" value="MFS general substrate transporter"/>
    <property type="match status" value="1"/>
</dbReference>
<evidence type="ECO:0000256" key="6">
    <source>
        <dbReference type="SAM" id="Phobius"/>
    </source>
</evidence>
<feature type="transmembrane region" description="Helical" evidence="6">
    <location>
        <begin position="319"/>
        <end position="342"/>
    </location>
</feature>
<feature type="transmembrane region" description="Helical" evidence="6">
    <location>
        <begin position="87"/>
        <end position="108"/>
    </location>
</feature>
<dbReference type="InterPro" id="IPR005828">
    <property type="entry name" value="MFS_sugar_transport-like"/>
</dbReference>
<evidence type="ECO:0000259" key="7">
    <source>
        <dbReference type="PROSITE" id="PS50850"/>
    </source>
</evidence>
<feature type="transmembrane region" description="Helical" evidence="6">
    <location>
        <begin position="349"/>
        <end position="368"/>
    </location>
</feature>
<dbReference type="PROSITE" id="PS00217">
    <property type="entry name" value="SUGAR_TRANSPORT_2"/>
    <property type="match status" value="1"/>
</dbReference>
<dbReference type="PANTHER" id="PTHR48021:SF24">
    <property type="entry name" value="MAJOR FACILITATOR SUPERFAMILY (MFS) PROFILE DOMAIN-CONTAINING PROTEIN"/>
    <property type="match status" value="1"/>
</dbReference>
<feature type="transmembrane region" description="Helical" evidence="6">
    <location>
        <begin position="421"/>
        <end position="440"/>
    </location>
</feature>
<dbReference type="GO" id="GO:0022857">
    <property type="term" value="F:transmembrane transporter activity"/>
    <property type="evidence" value="ECO:0007669"/>
    <property type="project" value="InterPro"/>
</dbReference>
<evidence type="ECO:0000256" key="3">
    <source>
        <dbReference type="ARBA" id="ARBA00022989"/>
    </source>
</evidence>
<feature type="transmembrane region" description="Helical" evidence="6">
    <location>
        <begin position="203"/>
        <end position="222"/>
    </location>
</feature>
<feature type="region of interest" description="Disordered" evidence="5">
    <location>
        <begin position="1"/>
        <end position="25"/>
    </location>
</feature>
<dbReference type="Pfam" id="PF00083">
    <property type="entry name" value="Sugar_tr"/>
    <property type="match status" value="1"/>
</dbReference>
<dbReference type="FunFam" id="1.20.1250.20:FF:000249">
    <property type="entry name" value="facilitated trehalose transporter Tret1"/>
    <property type="match status" value="1"/>
</dbReference>
<keyword evidence="4 6" id="KW-0472">Membrane</keyword>
<comment type="subcellular location">
    <subcellularLocation>
        <location evidence="1">Membrane</location>
        <topology evidence="1">Multi-pass membrane protein</topology>
    </subcellularLocation>
</comment>
<feature type="compositionally biased region" description="Low complexity" evidence="5">
    <location>
        <begin position="7"/>
        <end position="24"/>
    </location>
</feature>
<name>A0AAE1HM74_9NEOP</name>
<reference evidence="8" key="1">
    <citation type="submission" date="2021-07" db="EMBL/GenBank/DDBJ databases">
        <authorList>
            <person name="Catto M.A."/>
            <person name="Jacobson A."/>
            <person name="Kennedy G."/>
            <person name="Labadie P."/>
            <person name="Hunt B.G."/>
            <person name="Srinivasan R."/>
        </authorList>
    </citation>
    <scope>NUCLEOTIDE SEQUENCE</scope>
    <source>
        <strain evidence="8">PL_HMW_Pooled</strain>
        <tissue evidence="8">Head</tissue>
    </source>
</reference>
<comment type="caution">
    <text evidence="8">The sequence shown here is derived from an EMBL/GenBank/DDBJ whole genome shotgun (WGS) entry which is preliminary data.</text>
</comment>
<organism evidence="8 9">
    <name type="scientific">Frankliniella fusca</name>
    <dbReference type="NCBI Taxonomy" id="407009"/>
    <lineage>
        <taxon>Eukaryota</taxon>
        <taxon>Metazoa</taxon>
        <taxon>Ecdysozoa</taxon>
        <taxon>Arthropoda</taxon>
        <taxon>Hexapoda</taxon>
        <taxon>Insecta</taxon>
        <taxon>Pterygota</taxon>
        <taxon>Neoptera</taxon>
        <taxon>Paraneoptera</taxon>
        <taxon>Thysanoptera</taxon>
        <taxon>Terebrantia</taxon>
        <taxon>Thripoidea</taxon>
        <taxon>Thripidae</taxon>
        <taxon>Frankliniella</taxon>
    </lineage>
</organism>
<dbReference type="InterPro" id="IPR050549">
    <property type="entry name" value="MFS_Trehalose_Transporter"/>
</dbReference>
<proteinExistence type="predicted"/>
<protein>
    <submittedName>
        <fullName evidence="8">Facilitated trehalose transporter Tret1</fullName>
    </submittedName>
</protein>
<feature type="transmembrane region" description="Helical" evidence="6">
    <location>
        <begin position="115"/>
        <end position="132"/>
    </location>
</feature>
<feature type="transmembrane region" description="Helical" evidence="6">
    <location>
        <begin position="446"/>
        <end position="469"/>
    </location>
</feature>
<feature type="transmembrane region" description="Helical" evidence="6">
    <location>
        <begin position="138"/>
        <end position="163"/>
    </location>
</feature>
<dbReference type="GO" id="GO:0016020">
    <property type="term" value="C:membrane"/>
    <property type="evidence" value="ECO:0007669"/>
    <property type="project" value="UniProtKB-SubCell"/>
</dbReference>
<evidence type="ECO:0000256" key="5">
    <source>
        <dbReference type="SAM" id="MobiDB-lite"/>
    </source>
</evidence>
<evidence type="ECO:0000256" key="4">
    <source>
        <dbReference type="ARBA" id="ARBA00023136"/>
    </source>
</evidence>
<reference evidence="8" key="2">
    <citation type="journal article" date="2023" name="BMC Genomics">
        <title>Pest status, molecular evolution, and epigenetic factors derived from the genome assembly of Frankliniella fusca, a thysanopteran phytovirus vector.</title>
        <authorList>
            <person name="Catto M.A."/>
            <person name="Labadie P.E."/>
            <person name="Jacobson A.L."/>
            <person name="Kennedy G.G."/>
            <person name="Srinivasan R."/>
            <person name="Hunt B.G."/>
        </authorList>
    </citation>
    <scope>NUCLEOTIDE SEQUENCE</scope>
    <source>
        <strain evidence="8">PL_HMW_Pooled</strain>
    </source>
</reference>
<dbReference type="InterPro" id="IPR020846">
    <property type="entry name" value="MFS_dom"/>
</dbReference>
<evidence type="ECO:0000256" key="1">
    <source>
        <dbReference type="ARBA" id="ARBA00004141"/>
    </source>
</evidence>
<keyword evidence="3 6" id="KW-1133">Transmembrane helix</keyword>
<accession>A0AAE1HM74</accession>
<dbReference type="InterPro" id="IPR003663">
    <property type="entry name" value="Sugar/inositol_transpt"/>
</dbReference>
<dbReference type="EMBL" id="JAHWGI010001149">
    <property type="protein sequence ID" value="KAK3923738.1"/>
    <property type="molecule type" value="Genomic_DNA"/>
</dbReference>
<gene>
    <name evidence="8" type="ORF">KUF71_002147</name>
</gene>
<feature type="transmembrane region" description="Helical" evidence="6">
    <location>
        <begin position="284"/>
        <end position="307"/>
    </location>
</feature>
<dbReference type="PANTHER" id="PTHR48021">
    <property type="match status" value="1"/>
</dbReference>
<dbReference type="AlphaFoldDB" id="A0AAE1HM74"/>
<feature type="domain" description="Major facilitator superfamily (MFS) profile" evidence="7">
    <location>
        <begin position="45"/>
        <end position="473"/>
    </location>
</feature>
<evidence type="ECO:0000313" key="8">
    <source>
        <dbReference type="EMBL" id="KAK3923738.1"/>
    </source>
</evidence>
<evidence type="ECO:0000313" key="9">
    <source>
        <dbReference type="Proteomes" id="UP001219518"/>
    </source>
</evidence>
<feature type="transmembrane region" description="Helical" evidence="6">
    <location>
        <begin position="380"/>
        <end position="401"/>
    </location>
</feature>